<dbReference type="InterPro" id="IPR015424">
    <property type="entry name" value="PyrdxlP-dep_Trfase"/>
</dbReference>
<evidence type="ECO:0000256" key="2">
    <source>
        <dbReference type="ARBA" id="ARBA00007441"/>
    </source>
</evidence>
<comment type="cofactor">
    <cofactor evidence="1">
        <name>pyridoxal 5'-phosphate</name>
        <dbReference type="ChEBI" id="CHEBI:597326"/>
    </cofactor>
</comment>
<dbReference type="SUPFAM" id="SSF53383">
    <property type="entry name" value="PLP-dependent transferases"/>
    <property type="match status" value="1"/>
</dbReference>
<dbReference type="Gene3D" id="3.40.640.10">
    <property type="entry name" value="Type I PLP-dependent aspartate aminotransferase-like (Major domain)"/>
    <property type="match status" value="1"/>
</dbReference>
<dbReference type="EMBL" id="FZOW01000022">
    <property type="protein sequence ID" value="SNT45915.1"/>
    <property type="molecule type" value="Genomic_DNA"/>
</dbReference>
<feature type="domain" description="Aminotransferase class I/classII large" evidence="7">
    <location>
        <begin position="31"/>
        <end position="386"/>
    </location>
</feature>
<evidence type="ECO:0000313" key="8">
    <source>
        <dbReference type="EMBL" id="SNT45915.1"/>
    </source>
</evidence>
<dbReference type="OrthoDB" id="199743at2"/>
<dbReference type="PANTHER" id="PTHR42790">
    <property type="entry name" value="AMINOTRANSFERASE"/>
    <property type="match status" value="1"/>
</dbReference>
<dbReference type="FunFam" id="3.40.640.10:FF:000053">
    <property type="entry name" value="Aminotransferase, class I"/>
    <property type="match status" value="1"/>
</dbReference>
<evidence type="ECO:0000256" key="5">
    <source>
        <dbReference type="ARBA" id="ARBA00022679"/>
    </source>
</evidence>
<dbReference type="InterPro" id="IPR004839">
    <property type="entry name" value="Aminotransferase_I/II_large"/>
</dbReference>
<comment type="similarity">
    <text evidence="2">Belongs to the class-I pyridoxal-phosphate-dependent aminotransferase family.</text>
</comment>
<evidence type="ECO:0000313" key="9">
    <source>
        <dbReference type="Proteomes" id="UP000198327"/>
    </source>
</evidence>
<dbReference type="AlphaFoldDB" id="A0A239MTB0"/>
<keyword evidence="4" id="KW-0032">Aminotransferase</keyword>
<dbReference type="GO" id="GO:1901605">
    <property type="term" value="P:alpha-amino acid metabolic process"/>
    <property type="evidence" value="ECO:0007669"/>
    <property type="project" value="TreeGrafter"/>
</dbReference>
<keyword evidence="5" id="KW-0808">Transferase</keyword>
<protein>
    <submittedName>
        <fullName evidence="8">2-aminoadipate transaminase</fullName>
    </submittedName>
</protein>
<dbReference type="Gene3D" id="3.90.1150.10">
    <property type="entry name" value="Aspartate Aminotransferase, domain 1"/>
    <property type="match status" value="1"/>
</dbReference>
<evidence type="ECO:0000256" key="6">
    <source>
        <dbReference type="ARBA" id="ARBA00022898"/>
    </source>
</evidence>
<dbReference type="PANTHER" id="PTHR42790:SF19">
    <property type="entry name" value="KYNURENINE_ALPHA-AMINOADIPATE AMINOTRANSFERASE, MITOCHONDRIAL"/>
    <property type="match status" value="1"/>
</dbReference>
<dbReference type="InterPro" id="IPR015422">
    <property type="entry name" value="PyrdxlP-dep_Trfase_small"/>
</dbReference>
<dbReference type="STRING" id="398843.A3K89_13735"/>
<gene>
    <name evidence="8" type="ORF">SAMN05421642_12234</name>
</gene>
<evidence type="ECO:0000256" key="1">
    <source>
        <dbReference type="ARBA" id="ARBA00001933"/>
    </source>
</evidence>
<organism evidence="8 9">
    <name type="scientific">Rhodococcoides kyotonense</name>
    <dbReference type="NCBI Taxonomy" id="398843"/>
    <lineage>
        <taxon>Bacteria</taxon>
        <taxon>Bacillati</taxon>
        <taxon>Actinomycetota</taxon>
        <taxon>Actinomycetes</taxon>
        <taxon>Mycobacteriales</taxon>
        <taxon>Nocardiaceae</taxon>
        <taxon>Rhodococcoides</taxon>
    </lineage>
</organism>
<dbReference type="InterPro" id="IPR015421">
    <property type="entry name" value="PyrdxlP-dep_Trfase_major"/>
</dbReference>
<dbReference type="GO" id="GO:0008483">
    <property type="term" value="F:transaminase activity"/>
    <property type="evidence" value="ECO:0007669"/>
    <property type="project" value="UniProtKB-KW"/>
</dbReference>
<dbReference type="RefSeq" id="WP_089251703.1">
    <property type="nucleotide sequence ID" value="NZ_FZOW01000022.1"/>
</dbReference>
<keyword evidence="6" id="KW-0663">Pyridoxal phosphate</keyword>
<comment type="subunit">
    <text evidence="3">Homodimer.</text>
</comment>
<dbReference type="GO" id="GO:0030170">
    <property type="term" value="F:pyridoxal phosphate binding"/>
    <property type="evidence" value="ECO:0007669"/>
    <property type="project" value="InterPro"/>
</dbReference>
<reference evidence="9" key="1">
    <citation type="submission" date="2017-06" db="EMBL/GenBank/DDBJ databases">
        <authorList>
            <person name="Varghese N."/>
            <person name="Submissions S."/>
        </authorList>
    </citation>
    <scope>NUCLEOTIDE SEQUENCE [LARGE SCALE GENOMIC DNA]</scope>
    <source>
        <strain evidence="9">JCM 23211</strain>
    </source>
</reference>
<keyword evidence="9" id="KW-1185">Reference proteome</keyword>
<accession>A0A239MTB0</accession>
<name>A0A239MTB0_9NOCA</name>
<evidence type="ECO:0000256" key="3">
    <source>
        <dbReference type="ARBA" id="ARBA00011738"/>
    </source>
</evidence>
<dbReference type="InterPro" id="IPR050859">
    <property type="entry name" value="Class-I_PLP-dep_aminotransf"/>
</dbReference>
<dbReference type="Pfam" id="PF00155">
    <property type="entry name" value="Aminotran_1_2"/>
    <property type="match status" value="1"/>
</dbReference>
<dbReference type="Proteomes" id="UP000198327">
    <property type="component" value="Unassembled WGS sequence"/>
</dbReference>
<proteinExistence type="inferred from homology"/>
<evidence type="ECO:0000256" key="4">
    <source>
        <dbReference type="ARBA" id="ARBA00022576"/>
    </source>
</evidence>
<evidence type="ECO:0000259" key="7">
    <source>
        <dbReference type="Pfam" id="PF00155"/>
    </source>
</evidence>
<dbReference type="CDD" id="cd00609">
    <property type="entry name" value="AAT_like"/>
    <property type="match status" value="1"/>
</dbReference>
<sequence>MTATIPSLARRLDSVQSSAIRDLLALTAREDVISLAGGLPAAELIPAQRVREAAAAVLSESSAVQYGETPGWRGLREVIAARESASLRRTVDPAEVVVTHGSQQALTLVAQALVDPGAVVVVDEPAYTGALQVFSIAGAEIHALPIADDGMNTGELEQRLRDGLRPALVHTVSNFHNPRGVTLSDVKRRHLAELAARYGFWILEDDPYGEIWFDAPPPKPIAAHSDRVIRLSSASKILAPALRVGWMVAPKRVCDAVELLKQGADLCGSSMTQQMTANLLSDDAWLEVHVDGLRAEYGLRADALRGALDARFGDRISVSPADGGMFVWLTFHDGTDTTAMLPKALDNGVAFVPGRAFADTAEHAGAARLCFASSPPAMLETAVSRLYSAHTLS</sequence>